<dbReference type="InterPro" id="IPR052700">
    <property type="entry name" value="Carb_kinase_PfkB-like"/>
</dbReference>
<dbReference type="PANTHER" id="PTHR43320:SF2">
    <property type="entry name" value="2-DEHYDRO-3-DEOXYGLUCONOKINASE_2-DEHYDRO-3-DEOXYGALACTONOKINASE"/>
    <property type="match status" value="1"/>
</dbReference>
<protein>
    <submittedName>
        <fullName evidence="5">Sugar kinase</fullName>
    </submittedName>
</protein>
<sequence length="315" mass="34671">MDVITIGDGMVTMDPKTSGPLRFVNEFERKVGGAELNFAVGSARLGLRTKWISRLGNDEFGRHILHFMRGEGIDVSEVAMVDSFPTSVNFKEVMEGGQGRTFYYREKSPMSTLYAADIKPEMFAKARVLHITGVFPSIAEKNIDIIRRAIAIAKDEGLLVSLDPNIRLKMWRLERARDVLLSFLPDIDILMTGLDEAEMLFGVRDNHDVEKAVKSHGIETFAVKKGANGAYAIHSGEKVEAEAIPVNQVVDTVGAGDGFDAAFIYGILQGWKLERVVDFATLVGSMVVGVRGDNEGLPHLEDALIKMGEKTGIER</sequence>
<organism evidence="5 6">
    <name type="scientific">Salicibibacter halophilus</name>
    <dbReference type="NCBI Taxonomy" id="2502791"/>
    <lineage>
        <taxon>Bacteria</taxon>
        <taxon>Bacillati</taxon>
        <taxon>Bacillota</taxon>
        <taxon>Bacilli</taxon>
        <taxon>Bacillales</taxon>
        <taxon>Bacillaceae</taxon>
        <taxon>Salicibibacter</taxon>
    </lineage>
</organism>
<dbReference type="InterPro" id="IPR011611">
    <property type="entry name" value="PfkB_dom"/>
</dbReference>
<proteinExistence type="inferred from homology"/>
<feature type="domain" description="Carbohydrate kinase PfkB" evidence="4">
    <location>
        <begin position="3"/>
        <end position="299"/>
    </location>
</feature>
<reference evidence="6" key="1">
    <citation type="submission" date="2019-01" db="EMBL/GenBank/DDBJ databases">
        <title>Genomic analysis of Salicibibacter sp. NKC3-5.</title>
        <authorList>
            <person name="Oh Y.J."/>
        </authorList>
    </citation>
    <scope>NUCLEOTIDE SEQUENCE [LARGE SCALE GENOMIC DNA]</scope>
    <source>
        <strain evidence="6">NKC3-5</strain>
    </source>
</reference>
<accession>A0A514LMV6</accession>
<dbReference type="PROSITE" id="PS00584">
    <property type="entry name" value="PFKB_KINASES_2"/>
    <property type="match status" value="1"/>
</dbReference>
<dbReference type="InterPro" id="IPR029056">
    <property type="entry name" value="Ribokinase-like"/>
</dbReference>
<keyword evidence="2" id="KW-0808">Transferase</keyword>
<dbReference type="AlphaFoldDB" id="A0A514LMV6"/>
<dbReference type="Pfam" id="PF00294">
    <property type="entry name" value="PfkB"/>
    <property type="match status" value="1"/>
</dbReference>
<evidence type="ECO:0000256" key="2">
    <source>
        <dbReference type="ARBA" id="ARBA00022679"/>
    </source>
</evidence>
<dbReference type="PANTHER" id="PTHR43320">
    <property type="entry name" value="SUGAR KINASE"/>
    <property type="match status" value="1"/>
</dbReference>
<gene>
    <name evidence="5" type="ORF">EPH95_16405</name>
</gene>
<keyword evidence="3 5" id="KW-0418">Kinase</keyword>
<dbReference type="Gene3D" id="3.40.1190.20">
    <property type="match status" value="1"/>
</dbReference>
<comment type="similarity">
    <text evidence="1">Belongs to the carbohydrate kinase PfkB family.</text>
</comment>
<dbReference type="OrthoDB" id="9813569at2"/>
<dbReference type="SUPFAM" id="SSF53613">
    <property type="entry name" value="Ribokinase-like"/>
    <property type="match status" value="1"/>
</dbReference>
<evidence type="ECO:0000313" key="5">
    <source>
        <dbReference type="EMBL" id="QDI93182.1"/>
    </source>
</evidence>
<dbReference type="KEGG" id="sale:EPH95_16405"/>
<evidence type="ECO:0000259" key="4">
    <source>
        <dbReference type="Pfam" id="PF00294"/>
    </source>
</evidence>
<evidence type="ECO:0000256" key="1">
    <source>
        <dbReference type="ARBA" id="ARBA00010688"/>
    </source>
</evidence>
<name>A0A514LMV6_9BACI</name>
<evidence type="ECO:0000256" key="3">
    <source>
        <dbReference type="ARBA" id="ARBA00022777"/>
    </source>
</evidence>
<evidence type="ECO:0000313" key="6">
    <source>
        <dbReference type="Proteomes" id="UP000319756"/>
    </source>
</evidence>
<dbReference type="InterPro" id="IPR002173">
    <property type="entry name" value="Carboh/pur_kinase_PfkB_CS"/>
</dbReference>
<dbReference type="CDD" id="cd01166">
    <property type="entry name" value="KdgK"/>
    <property type="match status" value="1"/>
</dbReference>
<dbReference type="Proteomes" id="UP000319756">
    <property type="component" value="Chromosome"/>
</dbReference>
<keyword evidence="6" id="KW-1185">Reference proteome</keyword>
<dbReference type="GO" id="GO:0016301">
    <property type="term" value="F:kinase activity"/>
    <property type="evidence" value="ECO:0007669"/>
    <property type="project" value="UniProtKB-KW"/>
</dbReference>
<dbReference type="EMBL" id="CP035485">
    <property type="protein sequence ID" value="QDI93182.1"/>
    <property type="molecule type" value="Genomic_DNA"/>
</dbReference>